<accession>A0ABY7TLK3</accession>
<dbReference type="Gene3D" id="3.10.620.30">
    <property type="match status" value="1"/>
</dbReference>
<protein>
    <submittedName>
        <fullName evidence="1">Transglutaminase-like cysteine peptidase</fullName>
    </submittedName>
</protein>
<dbReference type="InterPro" id="IPR010319">
    <property type="entry name" value="Transglutaminase-like_Cys_pept"/>
</dbReference>
<evidence type="ECO:0000313" key="1">
    <source>
        <dbReference type="EMBL" id="WCT74116.1"/>
    </source>
</evidence>
<dbReference type="EMBL" id="CP117411">
    <property type="protein sequence ID" value="WCT74116.1"/>
    <property type="molecule type" value="Genomic_DNA"/>
</dbReference>
<proteinExistence type="predicted"/>
<dbReference type="Proteomes" id="UP001220395">
    <property type="component" value="Chromosome"/>
</dbReference>
<dbReference type="RefSeq" id="WP_273688896.1">
    <property type="nucleotide sequence ID" value="NZ_CP117411.1"/>
</dbReference>
<organism evidence="1 2">
    <name type="scientific">Sphingomonas naphthae</name>
    <dbReference type="NCBI Taxonomy" id="1813468"/>
    <lineage>
        <taxon>Bacteria</taxon>
        <taxon>Pseudomonadati</taxon>
        <taxon>Pseudomonadota</taxon>
        <taxon>Alphaproteobacteria</taxon>
        <taxon>Sphingomonadales</taxon>
        <taxon>Sphingomonadaceae</taxon>
        <taxon>Sphingomonas</taxon>
    </lineage>
</organism>
<dbReference type="PANTHER" id="PTHR39327">
    <property type="match status" value="1"/>
</dbReference>
<dbReference type="PANTHER" id="PTHR39327:SF1">
    <property type="entry name" value="BLR5470 PROTEIN"/>
    <property type="match status" value="1"/>
</dbReference>
<evidence type="ECO:0000313" key="2">
    <source>
        <dbReference type="Proteomes" id="UP001220395"/>
    </source>
</evidence>
<dbReference type="Pfam" id="PF06035">
    <property type="entry name" value="Peptidase_C93"/>
    <property type="match status" value="1"/>
</dbReference>
<sequence length="214" mass="23214">MTATVTHLLQANRQVVDMAINKFLPKMMAVAALAAGTLLGGCATVATPTASAMRDGGLAMPPAGWLDFCARNGRDPSCQAVQLDASKWRQLQAVQASLRSVRRVSDEAVYGKAEYWTVATGAAGDCEDIALAARDRLMKAGWPTSALRLATAWTEQKEYHVVLTVDVARGNVPETLVLDSRFAVVMSWDKLKQMGYRFTTRQAARGPQWVLVNS</sequence>
<name>A0ABY7TLK3_9SPHN</name>
<keyword evidence="2" id="KW-1185">Reference proteome</keyword>
<reference evidence="1 2" key="1">
    <citation type="submission" date="2023-02" db="EMBL/GenBank/DDBJ databases">
        <title>Genome sequence of Sphingomonas naphthae.</title>
        <authorList>
            <person name="Kim S."/>
            <person name="Heo J."/>
            <person name="Kwon S.-W."/>
        </authorList>
    </citation>
    <scope>NUCLEOTIDE SEQUENCE [LARGE SCALE GENOMIC DNA]</scope>
    <source>
        <strain evidence="1 2">KACC 18716</strain>
    </source>
</reference>
<gene>
    <name evidence="1" type="ORF">PQ455_02470</name>
</gene>